<gene>
    <name evidence="1" type="ORF">APY94_09000</name>
</gene>
<evidence type="ECO:0000313" key="1">
    <source>
        <dbReference type="EMBL" id="KUH32650.1"/>
    </source>
</evidence>
<accession>A0A100XWR5</accession>
<evidence type="ECO:0000313" key="2">
    <source>
        <dbReference type="Proteomes" id="UP000053462"/>
    </source>
</evidence>
<reference evidence="1 2" key="1">
    <citation type="submission" date="2015-10" db="EMBL/GenBank/DDBJ databases">
        <title>Draft genome sequence of Thermococcus celericrescens strain DSM 17994.</title>
        <authorList>
            <person name="Hong S.-J."/>
            <person name="Park C.-E."/>
            <person name="Shin J.-H."/>
        </authorList>
    </citation>
    <scope>NUCLEOTIDE SEQUENCE [LARGE SCALE GENOMIC DNA]</scope>
    <source>
        <strain evidence="1 2">DSM 17994</strain>
    </source>
</reference>
<dbReference type="Proteomes" id="UP000053462">
    <property type="component" value="Unassembled WGS sequence"/>
</dbReference>
<name>A0A100XWR5_9EURY</name>
<organism evidence="1 2">
    <name type="scientific">Thermococcus celericrescens</name>
    <dbReference type="NCBI Taxonomy" id="227598"/>
    <lineage>
        <taxon>Archaea</taxon>
        <taxon>Methanobacteriati</taxon>
        <taxon>Methanobacteriota</taxon>
        <taxon>Thermococci</taxon>
        <taxon>Thermococcales</taxon>
        <taxon>Thermococcaceae</taxon>
        <taxon>Thermococcus</taxon>
    </lineage>
</organism>
<evidence type="ECO:0008006" key="3">
    <source>
        <dbReference type="Google" id="ProtNLM"/>
    </source>
</evidence>
<dbReference type="EMBL" id="LLYW01000031">
    <property type="protein sequence ID" value="KUH32650.1"/>
    <property type="molecule type" value="Genomic_DNA"/>
</dbReference>
<dbReference type="OrthoDB" id="373227at2157"/>
<comment type="caution">
    <text evidence="1">The sequence shown here is derived from an EMBL/GenBank/DDBJ whole genome shotgun (WGS) entry which is preliminary data.</text>
</comment>
<keyword evidence="2" id="KW-1185">Reference proteome</keyword>
<proteinExistence type="predicted"/>
<dbReference type="AlphaFoldDB" id="A0A100XWR5"/>
<sequence length="343" mass="38862">MSKNPSVYSTIEISSKLLDKANADLELAKIILNTLEHVPSELESEMRARVIYSLQQACEKTLKAYFLSTFISGMIGLSSFIREQEDRKAGYGKCVSLLKRSRNYTRPKAFGHGFGGFFNYIAELSREYTYGRMKEYMILLFKRMAEDINYAIENGNVHLSDNEKAFVQDSFKIIISLFEDVSDNPSSDLPETESNVQQVHITKDKKEKNRHLRSPKYPCLKATSKEYLGLSKQLEGEFERLKTDVNLTPENIENLAGVVFPESFSKLDVDIVFQAVIDSVKPILAIPLHICLSKYEASSRYPDEWGIPEEDLELGNLNTAVNAVEDLLKSTSRLLPLSSEEDA</sequence>
<dbReference type="RefSeq" id="WP_058939316.1">
    <property type="nucleotide sequence ID" value="NZ_LLYW01000031.1"/>
</dbReference>
<protein>
    <recommendedName>
        <fullName evidence="3">HEPN domain-containing protein</fullName>
    </recommendedName>
</protein>